<evidence type="ECO:0000313" key="9">
    <source>
        <dbReference type="EMBL" id="CAD7041121.1"/>
    </source>
</evidence>
<evidence type="ECO:0000256" key="3">
    <source>
        <dbReference type="ARBA" id="ARBA00022448"/>
    </source>
</evidence>
<evidence type="ECO:0000256" key="8">
    <source>
        <dbReference type="RuleBase" id="RU363041"/>
    </source>
</evidence>
<keyword evidence="10" id="KW-1185">Reference proteome</keyword>
<dbReference type="Pfam" id="PF01925">
    <property type="entry name" value="TauE"/>
    <property type="match status" value="1"/>
</dbReference>
<evidence type="ECO:0000256" key="7">
    <source>
        <dbReference type="ARBA" id="ARBA00023136"/>
    </source>
</evidence>
<evidence type="ECO:0000256" key="2">
    <source>
        <dbReference type="ARBA" id="ARBA00009142"/>
    </source>
</evidence>
<dbReference type="RefSeq" id="WP_142592934.1">
    <property type="nucleotide sequence ID" value="NZ_CABFWF030000012.1"/>
</dbReference>
<feature type="transmembrane region" description="Helical" evidence="8">
    <location>
        <begin position="48"/>
        <end position="65"/>
    </location>
</feature>
<evidence type="ECO:0000313" key="10">
    <source>
        <dbReference type="Proteomes" id="UP000606921"/>
    </source>
</evidence>
<comment type="similarity">
    <text evidence="2 8">Belongs to the 4-toluene sulfonate uptake permease (TSUP) (TC 2.A.102) family.</text>
</comment>
<evidence type="ECO:0000256" key="1">
    <source>
        <dbReference type="ARBA" id="ARBA00004651"/>
    </source>
</evidence>
<accession>A0ABM8PPK4</accession>
<evidence type="ECO:0000256" key="4">
    <source>
        <dbReference type="ARBA" id="ARBA00022475"/>
    </source>
</evidence>
<dbReference type="PANTHER" id="PTHR30269:SF37">
    <property type="entry name" value="MEMBRANE TRANSPORTER PROTEIN"/>
    <property type="match status" value="1"/>
</dbReference>
<keyword evidence="6 8" id="KW-1133">Transmembrane helix</keyword>
<sequence length="253" mass="27226">MILDLAFFAAAIPAVLLVGLSKGGLGGAFALMGVPILALVVDPLQAAAIFLPILIVMDIVALWAWRHDNDRRTLLVILPGGMLGIALGWATSAQVSPNALKFVIAVSTILFAVRYFYQVYGPRSGGEQPPQPQRPVRATFWGTLSGYASFVAHAGGPPFQIYVLPLKLDPRSYTGASVRFFAIVNAVKLIPYFALGALDAENLVTSATLFPVALVATMMGAWIIRHLRTEVFYPLTYSLALVTGLKLLWDSVV</sequence>
<dbReference type="EMBL" id="CABFWF030000012">
    <property type="protein sequence ID" value="CAD7041121.1"/>
    <property type="molecule type" value="Genomic_DNA"/>
</dbReference>
<name>A0ABM8PPK4_9HYPH</name>
<dbReference type="InterPro" id="IPR002781">
    <property type="entry name" value="TM_pro_TauE-like"/>
</dbReference>
<keyword evidence="3" id="KW-0813">Transport</keyword>
<proteinExistence type="inferred from homology"/>
<feature type="transmembrane region" description="Helical" evidence="8">
    <location>
        <begin position="207"/>
        <end position="225"/>
    </location>
</feature>
<reference evidence="9 10" key="1">
    <citation type="submission" date="2020-11" db="EMBL/GenBank/DDBJ databases">
        <authorList>
            <person name="Lassalle F."/>
        </authorList>
    </citation>
    <scope>NUCLEOTIDE SEQUENCE [LARGE SCALE GENOMIC DNA]</scope>
    <source>
        <strain evidence="9 10">JC140</strain>
    </source>
</reference>
<evidence type="ECO:0000256" key="6">
    <source>
        <dbReference type="ARBA" id="ARBA00022989"/>
    </source>
</evidence>
<protein>
    <recommendedName>
        <fullName evidence="8">Probable membrane transporter protein</fullName>
    </recommendedName>
</protein>
<keyword evidence="5 8" id="KW-0812">Transmembrane</keyword>
<comment type="subcellular location">
    <subcellularLocation>
        <location evidence="1 8">Cell membrane</location>
        <topology evidence="1 8">Multi-pass membrane protein</topology>
    </subcellularLocation>
</comment>
<dbReference type="InterPro" id="IPR052017">
    <property type="entry name" value="TSUP"/>
</dbReference>
<feature type="transmembrane region" description="Helical" evidence="8">
    <location>
        <begin position="74"/>
        <end position="93"/>
    </location>
</feature>
<feature type="transmembrane region" description="Helical" evidence="8">
    <location>
        <begin position="99"/>
        <end position="117"/>
    </location>
</feature>
<feature type="transmembrane region" description="Helical" evidence="8">
    <location>
        <begin position="176"/>
        <end position="195"/>
    </location>
</feature>
<dbReference type="Proteomes" id="UP000606921">
    <property type="component" value="Unassembled WGS sequence"/>
</dbReference>
<keyword evidence="4 8" id="KW-1003">Cell membrane</keyword>
<feature type="transmembrane region" description="Helical" evidence="8">
    <location>
        <begin position="231"/>
        <end position="249"/>
    </location>
</feature>
<gene>
    <name evidence="9" type="ORF">REJC140_00968</name>
</gene>
<keyword evidence="7 8" id="KW-0472">Membrane</keyword>
<organism evidence="9 10">
    <name type="scientific">Pseudorhizobium endolithicum</name>
    <dbReference type="NCBI Taxonomy" id="1191678"/>
    <lineage>
        <taxon>Bacteria</taxon>
        <taxon>Pseudomonadati</taxon>
        <taxon>Pseudomonadota</taxon>
        <taxon>Alphaproteobacteria</taxon>
        <taxon>Hyphomicrobiales</taxon>
        <taxon>Rhizobiaceae</taxon>
        <taxon>Rhizobium/Agrobacterium group</taxon>
        <taxon>Pseudorhizobium</taxon>
    </lineage>
</organism>
<evidence type="ECO:0000256" key="5">
    <source>
        <dbReference type="ARBA" id="ARBA00022692"/>
    </source>
</evidence>
<comment type="caution">
    <text evidence="9">The sequence shown here is derived from an EMBL/GenBank/DDBJ whole genome shotgun (WGS) entry which is preliminary data.</text>
</comment>
<dbReference type="PANTHER" id="PTHR30269">
    <property type="entry name" value="TRANSMEMBRANE PROTEIN YFCA"/>
    <property type="match status" value="1"/>
</dbReference>